<dbReference type="InterPro" id="IPR024810">
    <property type="entry name" value="MAB21L/cGLR"/>
</dbReference>
<dbReference type="PANTHER" id="PTHR10656">
    <property type="entry name" value="CELL FATE DETERMINING PROTEIN MAB21-RELATED"/>
    <property type="match status" value="1"/>
</dbReference>
<dbReference type="Pfam" id="PF03281">
    <property type="entry name" value="Mab-21"/>
    <property type="match status" value="1"/>
</dbReference>
<comment type="similarity">
    <text evidence="2">Belongs to the mab-21 family.</text>
</comment>
<dbReference type="Pfam" id="PF20266">
    <property type="entry name" value="Mab-21_C"/>
    <property type="match status" value="1"/>
</dbReference>
<protein>
    <submittedName>
        <fullName evidence="12">Uncharacterized protein LOC100377041</fullName>
    </submittedName>
</protein>
<dbReference type="PANTHER" id="PTHR10656:SF42">
    <property type="entry name" value="CYCLIC GMP-AMP SYNTHASE-LIKE PROTEIN-RELATED"/>
    <property type="match status" value="1"/>
</dbReference>
<evidence type="ECO:0000256" key="3">
    <source>
        <dbReference type="ARBA" id="ARBA00022679"/>
    </source>
</evidence>
<gene>
    <name evidence="12" type="primary">LOC100377041</name>
</gene>
<keyword evidence="6" id="KW-0547">Nucleotide-binding</keyword>
<evidence type="ECO:0000256" key="4">
    <source>
        <dbReference type="ARBA" id="ARBA00022695"/>
    </source>
</evidence>
<dbReference type="Gene3D" id="3.30.460.90">
    <property type="match status" value="1"/>
</dbReference>
<accession>A0ABM0GW87</accession>
<reference evidence="12" key="1">
    <citation type="submission" date="2025-08" db="UniProtKB">
        <authorList>
            <consortium name="RefSeq"/>
        </authorList>
    </citation>
    <scope>IDENTIFICATION</scope>
    <source>
        <tissue evidence="12">Testes</tissue>
    </source>
</reference>
<organism evidence="11 12">
    <name type="scientific">Saccoglossus kowalevskii</name>
    <name type="common">Acorn worm</name>
    <dbReference type="NCBI Taxonomy" id="10224"/>
    <lineage>
        <taxon>Eukaryota</taxon>
        <taxon>Metazoa</taxon>
        <taxon>Hemichordata</taxon>
        <taxon>Enteropneusta</taxon>
        <taxon>Harrimaniidae</taxon>
        <taxon>Saccoglossus</taxon>
    </lineage>
</organism>
<dbReference type="Proteomes" id="UP000694865">
    <property type="component" value="Unplaced"/>
</dbReference>
<feature type="domain" description="Mab-21-like HhH/H2TH-like" evidence="10">
    <location>
        <begin position="282"/>
        <end position="374"/>
    </location>
</feature>
<evidence type="ECO:0000313" key="12">
    <source>
        <dbReference type="RefSeq" id="XP_002738712.1"/>
    </source>
</evidence>
<keyword evidence="5" id="KW-0479">Metal-binding</keyword>
<sequence>MASCSEFSLEAKTTGLCYQLNRKFQDDAKVSRDEMERNKKTVCDIVDKVIEHMQKDATFQASYVRNIGVGSSHEKLKVREADEFDYNICLKIPDGWKGQIEGPSSLGPQGYAMYKLDVGFSSSTSLVHRKWQSFMDHSHYLLPFKLYDWFYGLVAKALASSELKYCDEMQGVTLRRAEPSANLIINKPGRQEMSVDLAPTLQMVGNPPGFRFPDTWPNKEMTEKIEDVMRCNSLWQICTKEYTGAVLAGNERWWRISTSPLEKYVLNTIDRYNGVDSRGGSRKTVLRLLKLLREMDGSNWLAIKSYHLKHLVMLESCRYNDWPVEKIDVRFIGCLRALENSLRKRNLQNVFFPEMNLFHDLKFDAANNLAYRVKKIADKIEKDPELINKYLTCSVAAENLESQLTALKKCQHVRTCPDDVPGWFLDYIPCHINHFFALLDNV</sequence>
<dbReference type="SMART" id="SM01265">
    <property type="entry name" value="Mab-21"/>
    <property type="match status" value="1"/>
</dbReference>
<name>A0ABM0GW87_SACKO</name>
<feature type="domain" description="Mab-21-like nucleotidyltransferase" evidence="9">
    <location>
        <begin position="73"/>
        <end position="266"/>
    </location>
</feature>
<evidence type="ECO:0000313" key="11">
    <source>
        <dbReference type="Proteomes" id="UP000694865"/>
    </source>
</evidence>
<keyword evidence="7" id="KW-0067">ATP-binding</keyword>
<evidence type="ECO:0000256" key="5">
    <source>
        <dbReference type="ARBA" id="ARBA00022723"/>
    </source>
</evidence>
<evidence type="ECO:0000256" key="2">
    <source>
        <dbReference type="ARBA" id="ARBA00008307"/>
    </source>
</evidence>
<evidence type="ECO:0000256" key="8">
    <source>
        <dbReference type="ARBA" id="ARBA00022842"/>
    </source>
</evidence>
<keyword evidence="3" id="KW-0808">Transferase</keyword>
<keyword evidence="4" id="KW-0548">Nucleotidyltransferase</keyword>
<dbReference type="RefSeq" id="XP_002738712.1">
    <property type="nucleotide sequence ID" value="XM_002738666.2"/>
</dbReference>
<evidence type="ECO:0000259" key="10">
    <source>
        <dbReference type="Pfam" id="PF20266"/>
    </source>
</evidence>
<dbReference type="InterPro" id="IPR046903">
    <property type="entry name" value="Mab-21-like_nuc_Trfase"/>
</dbReference>
<evidence type="ECO:0000259" key="9">
    <source>
        <dbReference type="Pfam" id="PF03281"/>
    </source>
</evidence>
<keyword evidence="8" id="KW-0460">Magnesium</keyword>
<evidence type="ECO:0000256" key="7">
    <source>
        <dbReference type="ARBA" id="ARBA00022840"/>
    </source>
</evidence>
<evidence type="ECO:0000256" key="6">
    <source>
        <dbReference type="ARBA" id="ARBA00022741"/>
    </source>
</evidence>
<dbReference type="Gene3D" id="1.10.1410.40">
    <property type="match status" value="1"/>
</dbReference>
<comment type="cofactor">
    <cofactor evidence="1">
        <name>Mg(2+)</name>
        <dbReference type="ChEBI" id="CHEBI:18420"/>
    </cofactor>
</comment>
<dbReference type="InterPro" id="IPR046906">
    <property type="entry name" value="Mab-21_HhH/H2TH-like"/>
</dbReference>
<dbReference type="GeneID" id="100377041"/>
<evidence type="ECO:0000256" key="1">
    <source>
        <dbReference type="ARBA" id="ARBA00001946"/>
    </source>
</evidence>
<keyword evidence="11" id="KW-1185">Reference proteome</keyword>
<proteinExistence type="inferred from homology"/>